<dbReference type="GeneID" id="84023427"/>
<feature type="coiled-coil region" evidence="1">
    <location>
        <begin position="69"/>
        <end position="96"/>
    </location>
</feature>
<comment type="caution">
    <text evidence="3">The sequence shown here is derived from an EMBL/GenBank/DDBJ whole genome shotgun (WGS) entry which is preliminary data.</text>
</comment>
<keyword evidence="1" id="KW-0175">Coiled coil</keyword>
<evidence type="ECO:0000259" key="2">
    <source>
        <dbReference type="PROSITE" id="PS50943"/>
    </source>
</evidence>
<evidence type="ECO:0000313" key="4">
    <source>
        <dbReference type="Proteomes" id="UP001202031"/>
    </source>
</evidence>
<evidence type="ECO:0000313" key="3">
    <source>
        <dbReference type="EMBL" id="MCL6656895.1"/>
    </source>
</evidence>
<dbReference type="Proteomes" id="UP001202031">
    <property type="component" value="Unassembled WGS sequence"/>
</dbReference>
<gene>
    <name evidence="3" type="ORF">M8N44_06120</name>
</gene>
<dbReference type="PROSITE" id="PS50943">
    <property type="entry name" value="HTH_CROC1"/>
    <property type="match status" value="1"/>
</dbReference>
<feature type="domain" description="HTH cro/C1-type" evidence="2">
    <location>
        <begin position="11"/>
        <end position="40"/>
    </location>
</feature>
<dbReference type="EMBL" id="JAMGSI010000001">
    <property type="protein sequence ID" value="MCL6656895.1"/>
    <property type="molecule type" value="Genomic_DNA"/>
</dbReference>
<dbReference type="InterPro" id="IPR010982">
    <property type="entry name" value="Lambda_DNA-bd_dom_sf"/>
</dbReference>
<keyword evidence="4" id="KW-1185">Reference proteome</keyword>
<reference evidence="3 4" key="1">
    <citation type="submission" date="2022-03" db="EMBL/GenBank/DDBJ databases">
        <title>Taxonomic description of new species and reclassification of some bacterial strains.</title>
        <authorList>
            <person name="Ndongo S."/>
        </authorList>
    </citation>
    <scope>NUCLEOTIDE SEQUENCE [LARGE SCALE GENOMIC DNA]</scope>
    <source>
        <strain evidence="3 4">Marseille-P6666</strain>
    </source>
</reference>
<dbReference type="InterPro" id="IPR001387">
    <property type="entry name" value="Cro/C1-type_HTH"/>
</dbReference>
<name>A0ABT0R7J8_9BACT</name>
<dbReference type="RefSeq" id="WP_102726904.1">
    <property type="nucleotide sequence ID" value="NZ_CP072027.1"/>
</dbReference>
<dbReference type="SUPFAM" id="SSF47413">
    <property type="entry name" value="lambda repressor-like DNA-binding domains"/>
    <property type="match status" value="1"/>
</dbReference>
<sequence>MQEKNTNLVNFKSLREQSGMTLSQLSELSGYSIASINGLELNDIGSKRLRDRILSILLQKTEEGDKTEIQHWRDRALRAEEKLNQLKSAMQGWLKKI</sequence>
<organism evidence="3 4">
    <name type="scientific">Akkermansia massiliensis</name>
    <dbReference type="NCBI Taxonomy" id="2927224"/>
    <lineage>
        <taxon>Bacteria</taxon>
        <taxon>Pseudomonadati</taxon>
        <taxon>Verrucomicrobiota</taxon>
        <taxon>Verrucomicrobiia</taxon>
        <taxon>Verrucomicrobiales</taxon>
        <taxon>Akkermansiaceae</taxon>
        <taxon>Akkermansia</taxon>
    </lineage>
</organism>
<proteinExistence type="predicted"/>
<evidence type="ECO:0000256" key="1">
    <source>
        <dbReference type="SAM" id="Coils"/>
    </source>
</evidence>
<protein>
    <submittedName>
        <fullName evidence="3">Helix-turn-helix domain-containing protein</fullName>
    </submittedName>
</protein>
<accession>A0ABT0R7J8</accession>